<feature type="domain" description="HNH nuclease" evidence="6">
    <location>
        <begin position="51"/>
        <end position="107"/>
    </location>
</feature>
<keyword evidence="2" id="KW-0378">Hydrolase</keyword>
<dbReference type="SMART" id="SM00507">
    <property type="entry name" value="HNHc"/>
    <property type="match status" value="1"/>
</dbReference>
<dbReference type="PANTHER" id="PTHR41286">
    <property type="entry name" value="HNH NUCLEASE YAJD-RELATED"/>
    <property type="match status" value="1"/>
</dbReference>
<keyword evidence="7" id="KW-0255">Endonuclease</keyword>
<gene>
    <name evidence="7" type="ORF">F9L03_02080</name>
</gene>
<evidence type="ECO:0000256" key="2">
    <source>
        <dbReference type="ARBA" id="ARBA00022801"/>
    </source>
</evidence>
<proteinExistence type="inferred from homology"/>
<dbReference type="RefSeq" id="WP_094515735.1">
    <property type="nucleotide sequence ID" value="NZ_JBHEEP010000001.1"/>
</dbReference>
<dbReference type="Gene3D" id="1.10.30.50">
    <property type="match status" value="1"/>
</dbReference>
<reference evidence="7 8" key="1">
    <citation type="submission" date="2019-09" db="EMBL/GenBank/DDBJ databases">
        <title>Taxonomic organization of the family Brucellaceae based on a phylogenomic approach.</title>
        <authorList>
            <person name="Leclercq S."/>
            <person name="Cloeckaert A."/>
            <person name="Zygmunt M.S."/>
        </authorList>
    </citation>
    <scope>NUCLEOTIDE SEQUENCE [LARGE SCALE GENOMIC DNA]</scope>
    <source>
        <strain evidence="7 8">LUP23</strain>
    </source>
</reference>
<evidence type="ECO:0000256" key="5">
    <source>
        <dbReference type="SAM" id="MobiDB-lite"/>
    </source>
</evidence>
<keyword evidence="1" id="KW-0540">Nuclease</keyword>
<protein>
    <recommendedName>
        <fullName evidence="4">Putative HNH nuclease YajD</fullName>
    </recommendedName>
</protein>
<dbReference type="Proteomes" id="UP000435957">
    <property type="component" value="Unassembled WGS sequence"/>
</dbReference>
<evidence type="ECO:0000256" key="3">
    <source>
        <dbReference type="ARBA" id="ARBA00038412"/>
    </source>
</evidence>
<dbReference type="AlphaFoldDB" id="A0AB34DVN3"/>
<dbReference type="GO" id="GO:0005829">
    <property type="term" value="C:cytosol"/>
    <property type="evidence" value="ECO:0007669"/>
    <property type="project" value="TreeGrafter"/>
</dbReference>
<dbReference type="GO" id="GO:0003676">
    <property type="term" value="F:nucleic acid binding"/>
    <property type="evidence" value="ECO:0007669"/>
    <property type="project" value="InterPro"/>
</dbReference>
<dbReference type="GO" id="GO:0004519">
    <property type="term" value="F:endonuclease activity"/>
    <property type="evidence" value="ECO:0007669"/>
    <property type="project" value="UniProtKB-KW"/>
</dbReference>
<dbReference type="GO" id="GO:0008270">
    <property type="term" value="F:zinc ion binding"/>
    <property type="evidence" value="ECO:0007669"/>
    <property type="project" value="InterPro"/>
</dbReference>
<dbReference type="GO" id="GO:0016787">
    <property type="term" value="F:hydrolase activity"/>
    <property type="evidence" value="ECO:0007669"/>
    <property type="project" value="UniProtKB-KW"/>
</dbReference>
<dbReference type="InterPro" id="IPR003615">
    <property type="entry name" value="HNH_nuc"/>
</dbReference>
<accession>A0AB34DVN3</accession>
<dbReference type="PANTHER" id="PTHR41286:SF1">
    <property type="entry name" value="HNH NUCLEASE YAJD-RELATED"/>
    <property type="match status" value="1"/>
</dbReference>
<name>A0AB34DVN3_9HYPH</name>
<evidence type="ECO:0000256" key="4">
    <source>
        <dbReference type="ARBA" id="ARBA00040194"/>
    </source>
</evidence>
<dbReference type="CDD" id="cd00085">
    <property type="entry name" value="HNHc"/>
    <property type="match status" value="1"/>
</dbReference>
<keyword evidence="8" id="KW-1185">Reference proteome</keyword>
<evidence type="ECO:0000259" key="6">
    <source>
        <dbReference type="SMART" id="SM00507"/>
    </source>
</evidence>
<dbReference type="Pfam" id="PF01844">
    <property type="entry name" value="HNH"/>
    <property type="match status" value="1"/>
</dbReference>
<feature type="region of interest" description="Disordered" evidence="5">
    <location>
        <begin position="1"/>
        <end position="33"/>
    </location>
</feature>
<evidence type="ECO:0000313" key="8">
    <source>
        <dbReference type="Proteomes" id="UP000435957"/>
    </source>
</evidence>
<evidence type="ECO:0000256" key="1">
    <source>
        <dbReference type="ARBA" id="ARBA00022722"/>
    </source>
</evidence>
<evidence type="ECO:0000313" key="7">
    <source>
        <dbReference type="EMBL" id="KAB2706480.1"/>
    </source>
</evidence>
<dbReference type="InterPro" id="IPR002711">
    <property type="entry name" value="HNH"/>
</dbReference>
<dbReference type="EMBL" id="WBWF01000001">
    <property type="protein sequence ID" value="KAB2706480.1"/>
    <property type="molecule type" value="Genomic_DNA"/>
</dbReference>
<sequence length="121" mass="14486">MARPKLKMMKPLVSTMQPRLGPAPGSQKSRDAHRVKVEPWRRWYRIARWQKLRMKIFTRDLFTCQMCGRLEPDTSKLVCDHREPHGGCETKFWDETNLQCLCKTCHDGEKQRLDHQMRAYR</sequence>
<comment type="caution">
    <text evidence="7">The sequence shown here is derived from an EMBL/GenBank/DDBJ whole genome shotgun (WGS) entry which is preliminary data.</text>
</comment>
<comment type="similarity">
    <text evidence="3">Belongs to the HNH nuclease family.</text>
</comment>
<organism evidence="7 8">
    <name type="scientific">Brucella lupini</name>
    <dbReference type="NCBI Taxonomy" id="255457"/>
    <lineage>
        <taxon>Bacteria</taxon>
        <taxon>Pseudomonadati</taxon>
        <taxon>Pseudomonadota</taxon>
        <taxon>Alphaproteobacteria</taxon>
        <taxon>Hyphomicrobiales</taxon>
        <taxon>Brucellaceae</taxon>
        <taxon>Brucella/Ochrobactrum group</taxon>
        <taxon>Brucella</taxon>
    </lineage>
</organism>